<dbReference type="FunFam" id="2.60.40.10:FF:000169">
    <property type="entry name" value="1,4-alpha-glucan branching enzyme GlgB"/>
    <property type="match status" value="1"/>
</dbReference>
<dbReference type="Gene3D" id="2.60.40.10">
    <property type="entry name" value="Immunoglobulins"/>
    <property type="match status" value="1"/>
</dbReference>
<dbReference type="FunFam" id="2.60.40.1180:FF:000002">
    <property type="entry name" value="1,4-alpha-glucan branching enzyme GlgB"/>
    <property type="match status" value="1"/>
</dbReference>
<feature type="compositionally biased region" description="Basic residues" evidence="12">
    <location>
        <begin position="40"/>
        <end position="52"/>
    </location>
</feature>
<dbReference type="InterPro" id="IPR044143">
    <property type="entry name" value="GlgB_N_E_set_prok"/>
</dbReference>
<evidence type="ECO:0000256" key="3">
    <source>
        <dbReference type="ARBA" id="ARBA00004964"/>
    </source>
</evidence>
<dbReference type="CDD" id="cd11322">
    <property type="entry name" value="AmyAc_Glg_BE"/>
    <property type="match status" value="1"/>
</dbReference>
<evidence type="ECO:0000313" key="14">
    <source>
        <dbReference type="EMBL" id="QJC51746.1"/>
    </source>
</evidence>
<feature type="active site" description="Nucleophile" evidence="10 11">
    <location>
        <position position="362"/>
    </location>
</feature>
<comment type="similarity">
    <text evidence="4 10">Belongs to the glycosyl hydrolase 13 family. GlgB subfamily.</text>
</comment>
<dbReference type="Pfam" id="PF00128">
    <property type="entry name" value="Alpha-amylase"/>
    <property type="match status" value="1"/>
</dbReference>
<dbReference type="InterPro" id="IPR006048">
    <property type="entry name" value="A-amylase/branching_C"/>
</dbReference>
<dbReference type="CDD" id="cd02855">
    <property type="entry name" value="E_set_GBE_prok_N"/>
    <property type="match status" value="1"/>
</dbReference>
<dbReference type="InterPro" id="IPR014756">
    <property type="entry name" value="Ig_E-set"/>
</dbReference>
<dbReference type="EC" id="2.4.1.18" evidence="10"/>
<dbReference type="Proteomes" id="UP000502136">
    <property type="component" value="Chromosome"/>
</dbReference>
<dbReference type="SUPFAM" id="SSF81296">
    <property type="entry name" value="E set domains"/>
    <property type="match status" value="1"/>
</dbReference>
<feature type="region of interest" description="Disordered" evidence="12">
    <location>
        <begin position="1"/>
        <end position="56"/>
    </location>
</feature>
<comment type="function">
    <text evidence="2 10">Catalyzes the formation of the alpha-1,6-glucosidic linkages in glycogen by scission of a 1,4-alpha-linked oligosaccharide from growing alpha-1,4-glucan chains and the subsequent attachment of the oligosaccharide to the alpha-1,6 position.</text>
</comment>
<dbReference type="InterPro" id="IPR017853">
    <property type="entry name" value="GH"/>
</dbReference>
<dbReference type="AlphaFoldDB" id="A0A6H2GX52"/>
<dbReference type="PIRSF" id="PIRSF000463">
    <property type="entry name" value="GlgB"/>
    <property type="match status" value="1"/>
</dbReference>
<dbReference type="FunFam" id="3.20.20.80:FF:000003">
    <property type="entry name" value="1,4-alpha-glucan branching enzyme GlgB"/>
    <property type="match status" value="1"/>
</dbReference>
<evidence type="ECO:0000256" key="7">
    <source>
        <dbReference type="ARBA" id="ARBA00022679"/>
    </source>
</evidence>
<evidence type="ECO:0000259" key="13">
    <source>
        <dbReference type="SMART" id="SM00642"/>
    </source>
</evidence>
<keyword evidence="8 10" id="KW-0320">Glycogen biosynthesis</keyword>
<dbReference type="GO" id="GO:0043169">
    <property type="term" value="F:cation binding"/>
    <property type="evidence" value="ECO:0007669"/>
    <property type="project" value="InterPro"/>
</dbReference>
<keyword evidence="5 10" id="KW-0321">Glycogen metabolism</keyword>
<comment type="pathway">
    <text evidence="3 10">Glycan biosynthesis; glycogen biosynthesis.</text>
</comment>
<dbReference type="SUPFAM" id="SSF51445">
    <property type="entry name" value="(Trans)glycosidases"/>
    <property type="match status" value="1"/>
</dbReference>
<dbReference type="NCBIfam" id="NF008967">
    <property type="entry name" value="PRK12313.1"/>
    <property type="match status" value="1"/>
</dbReference>
<dbReference type="UniPathway" id="UPA00164"/>
<dbReference type="Gene3D" id="3.20.20.80">
    <property type="entry name" value="Glycosidases"/>
    <property type="match status" value="1"/>
</dbReference>
<dbReference type="GO" id="GO:0005829">
    <property type="term" value="C:cytosol"/>
    <property type="evidence" value="ECO:0007669"/>
    <property type="project" value="TreeGrafter"/>
</dbReference>
<evidence type="ECO:0000256" key="4">
    <source>
        <dbReference type="ARBA" id="ARBA00009000"/>
    </source>
</evidence>
<evidence type="ECO:0000256" key="8">
    <source>
        <dbReference type="ARBA" id="ARBA00023056"/>
    </source>
</evidence>
<evidence type="ECO:0000256" key="11">
    <source>
        <dbReference type="PIRSR" id="PIRSR000463-1"/>
    </source>
</evidence>
<evidence type="ECO:0000256" key="5">
    <source>
        <dbReference type="ARBA" id="ARBA00022600"/>
    </source>
</evidence>
<dbReference type="NCBIfam" id="TIGR01515">
    <property type="entry name" value="branching_enzym"/>
    <property type="match status" value="1"/>
</dbReference>
<proteinExistence type="inferred from homology"/>
<feature type="domain" description="Glycosyl hydrolase family 13 catalytic" evidence="13">
    <location>
        <begin position="216"/>
        <end position="548"/>
    </location>
</feature>
<dbReference type="InterPro" id="IPR013783">
    <property type="entry name" value="Ig-like_fold"/>
</dbReference>
<dbReference type="GO" id="GO:0005978">
    <property type="term" value="P:glycogen biosynthetic process"/>
    <property type="evidence" value="ECO:0007669"/>
    <property type="project" value="UniProtKB-UniRule"/>
</dbReference>
<dbReference type="GO" id="GO:0003844">
    <property type="term" value="F:1,4-alpha-glucan branching enzyme activity"/>
    <property type="evidence" value="ECO:0007669"/>
    <property type="project" value="UniProtKB-UniRule"/>
</dbReference>
<dbReference type="InterPro" id="IPR004193">
    <property type="entry name" value="Glyco_hydro_13_N"/>
</dbReference>
<dbReference type="Pfam" id="PF02922">
    <property type="entry name" value="CBM_48"/>
    <property type="match status" value="1"/>
</dbReference>
<sequence>MPTLKPKQTVHADPAVLDDSSADRDQPAIIDPPAESKPSAKPKKSSKPKASAKAKQDKSLLKDVYLFNRGENDFAYRTFGAHSKLEDRRRGVRFTVWAPNAREVGVAGDFNGWNGEHHRMEPIDSTGVWSLFIPGLKAGDLYKYEIVAADGRKLLKADPFAFASELRPNTASIVADLSGYKWKDDEWQQRKQTTAPYDQPMLVYEMHLGTWKIKAPEVFHSYDEIGGEILDYVVRMGYTHIELMPLAEHPLDKSWGYQITGYFAPTARYGSAKSLMKFIDRCHRKGIGVILDWVPAHFVKDEQGLRQFDGTPIYESADPSLAEKPLWGTNAFDYGRTEVQSFLVSNALYWMDLFHVDGLRVDAVASMRDLTMDKPPELQARNKYGGTRHLEADAFLQKLNKAVFRYFPNTLMIAEDSSPEPGVTTPVHDGGLGFNFKWSMGWMNDMLRYMQLDPSQRHQRHDWLTFAMMYHYTENFILPLSHDEVVHGKKSLLNKMPGSYEEKFANLRLFYGFWMAHPGKKLLFMGGEFGQFDEWKDSESLDWMVLEHDSHRSMQQYVRKLNGLYRKLPQLWEQDYDPAGFEWIDVNNAEQSIVSFIRRSKDGSYAVAVANFSSRRYEEYRVGVPDKGRFKLLLHSDDARLGGASAELPTFLSSQPAPMHGREYSLTLHLPPLSFQLLEHQPRGTH</sequence>
<keyword evidence="15" id="KW-1185">Reference proteome</keyword>
<feature type="active site" description="Proton donor" evidence="10 11">
    <location>
        <position position="415"/>
    </location>
</feature>
<dbReference type="InterPro" id="IPR037439">
    <property type="entry name" value="Branching_enzy"/>
</dbReference>
<keyword evidence="6 10" id="KW-0328">Glycosyltransferase</keyword>
<organism evidence="14 15">
    <name type="scientific">Paenibacillus albicereus</name>
    <dbReference type="NCBI Taxonomy" id="2726185"/>
    <lineage>
        <taxon>Bacteria</taxon>
        <taxon>Bacillati</taxon>
        <taxon>Bacillota</taxon>
        <taxon>Bacilli</taxon>
        <taxon>Bacillales</taxon>
        <taxon>Paenibacillaceae</taxon>
        <taxon>Paenibacillus</taxon>
    </lineage>
</organism>
<comment type="subunit">
    <text evidence="10">Monomer.</text>
</comment>
<keyword evidence="7 10" id="KW-0808">Transferase</keyword>
<keyword evidence="9 10" id="KW-0119">Carbohydrate metabolism</keyword>
<evidence type="ECO:0000256" key="2">
    <source>
        <dbReference type="ARBA" id="ARBA00002953"/>
    </source>
</evidence>
<dbReference type="InterPro" id="IPR006407">
    <property type="entry name" value="GlgB"/>
</dbReference>
<name>A0A6H2GX52_9BACL</name>
<gene>
    <name evidence="10 14" type="primary">glgB</name>
    <name evidence="14" type="ORF">HGI30_09435</name>
</gene>
<dbReference type="HAMAP" id="MF_00685">
    <property type="entry name" value="GlgB"/>
    <property type="match status" value="1"/>
</dbReference>
<dbReference type="SUPFAM" id="SSF51011">
    <property type="entry name" value="Glycosyl hydrolase domain"/>
    <property type="match status" value="1"/>
</dbReference>
<dbReference type="Pfam" id="PF02806">
    <property type="entry name" value="Alpha-amylase_C"/>
    <property type="match status" value="1"/>
</dbReference>
<dbReference type="InterPro" id="IPR013780">
    <property type="entry name" value="Glyco_hydro_b"/>
</dbReference>
<dbReference type="PANTHER" id="PTHR43651:SF3">
    <property type="entry name" value="1,4-ALPHA-GLUCAN-BRANCHING ENZYME"/>
    <property type="match status" value="1"/>
</dbReference>
<dbReference type="GO" id="GO:0004553">
    <property type="term" value="F:hydrolase activity, hydrolyzing O-glycosyl compounds"/>
    <property type="evidence" value="ECO:0007669"/>
    <property type="project" value="InterPro"/>
</dbReference>
<protein>
    <recommendedName>
        <fullName evidence="10">1,4-alpha-glucan branching enzyme GlgB</fullName>
        <ecNumber evidence="10">2.4.1.18</ecNumber>
    </recommendedName>
    <alternativeName>
        <fullName evidence="10">1,4-alpha-D-glucan:1,4-alpha-D-glucan 6-glucosyl-transferase</fullName>
    </alternativeName>
    <alternativeName>
        <fullName evidence="10">Alpha-(1-&gt;4)-glucan branching enzyme</fullName>
    </alternativeName>
    <alternativeName>
        <fullName evidence="10">Glycogen branching enzyme</fullName>
        <shortName evidence="10">BE</shortName>
    </alternativeName>
</protein>
<dbReference type="NCBIfam" id="NF003811">
    <property type="entry name" value="PRK05402.1"/>
    <property type="match status" value="1"/>
</dbReference>
<dbReference type="SMART" id="SM00642">
    <property type="entry name" value="Aamy"/>
    <property type="match status" value="1"/>
</dbReference>
<dbReference type="KEGG" id="palr:HGI30_09435"/>
<reference evidence="14 15" key="1">
    <citation type="submission" date="2020-04" db="EMBL/GenBank/DDBJ databases">
        <title>Novel Paenibacillus strain UniB2 isolated from commercial digestive syrup.</title>
        <authorList>
            <person name="Thorat V."/>
            <person name="Kirdat K."/>
            <person name="Tiwarekar B."/>
            <person name="Yadav A."/>
        </authorList>
    </citation>
    <scope>NUCLEOTIDE SEQUENCE [LARGE SCALE GENOMIC DNA]</scope>
    <source>
        <strain evidence="14 15">UniB2</strain>
    </source>
</reference>
<evidence type="ECO:0000256" key="9">
    <source>
        <dbReference type="ARBA" id="ARBA00023277"/>
    </source>
</evidence>
<dbReference type="InterPro" id="IPR006047">
    <property type="entry name" value="GH13_cat_dom"/>
</dbReference>
<dbReference type="PANTHER" id="PTHR43651">
    <property type="entry name" value="1,4-ALPHA-GLUCAN-BRANCHING ENZYME"/>
    <property type="match status" value="1"/>
</dbReference>
<evidence type="ECO:0000313" key="15">
    <source>
        <dbReference type="Proteomes" id="UP000502136"/>
    </source>
</evidence>
<evidence type="ECO:0000256" key="12">
    <source>
        <dbReference type="SAM" id="MobiDB-lite"/>
    </source>
</evidence>
<dbReference type="RefSeq" id="WP_168907330.1">
    <property type="nucleotide sequence ID" value="NZ_CP051428.1"/>
</dbReference>
<evidence type="ECO:0000256" key="1">
    <source>
        <dbReference type="ARBA" id="ARBA00000826"/>
    </source>
</evidence>
<dbReference type="EMBL" id="CP051428">
    <property type="protein sequence ID" value="QJC51746.1"/>
    <property type="molecule type" value="Genomic_DNA"/>
</dbReference>
<accession>A0A6H2GX52</accession>
<evidence type="ECO:0000256" key="6">
    <source>
        <dbReference type="ARBA" id="ARBA00022676"/>
    </source>
</evidence>
<dbReference type="Gene3D" id="2.60.40.1180">
    <property type="entry name" value="Golgi alpha-mannosidase II"/>
    <property type="match status" value="1"/>
</dbReference>
<comment type="catalytic activity">
    <reaction evidence="1 10">
        <text>Transfers a segment of a (1-&gt;4)-alpha-D-glucan chain to a primary hydroxy group in a similar glucan chain.</text>
        <dbReference type="EC" id="2.4.1.18"/>
    </reaction>
</comment>
<evidence type="ECO:0000256" key="10">
    <source>
        <dbReference type="HAMAP-Rule" id="MF_00685"/>
    </source>
</evidence>